<dbReference type="AlphaFoldDB" id="A0A256G4J9"/>
<gene>
    <name evidence="1" type="ORF">CEV34_4691</name>
</gene>
<keyword evidence="2" id="KW-1185">Reference proteome</keyword>
<evidence type="ECO:0000313" key="2">
    <source>
        <dbReference type="Proteomes" id="UP000216188"/>
    </source>
</evidence>
<dbReference type="Proteomes" id="UP000216188">
    <property type="component" value="Unassembled WGS sequence"/>
</dbReference>
<name>A0A256G4J9_9HYPH</name>
<accession>A0A256G4J9</accession>
<comment type="caution">
    <text evidence="1">The sequence shown here is derived from an EMBL/GenBank/DDBJ whole genome shotgun (WGS) entry which is preliminary data.</text>
</comment>
<evidence type="ECO:0000313" key="1">
    <source>
        <dbReference type="EMBL" id="OYR21890.1"/>
    </source>
</evidence>
<proteinExistence type="predicted"/>
<organism evidence="1 2">
    <name type="scientific">Brucella pseudogrignonensis</name>
    <dbReference type="NCBI Taxonomy" id="419475"/>
    <lineage>
        <taxon>Bacteria</taxon>
        <taxon>Pseudomonadati</taxon>
        <taxon>Pseudomonadota</taxon>
        <taxon>Alphaproteobacteria</taxon>
        <taxon>Hyphomicrobiales</taxon>
        <taxon>Brucellaceae</taxon>
        <taxon>Brucella/Ochrobactrum group</taxon>
        <taxon>Brucella</taxon>
    </lineage>
</organism>
<dbReference type="EMBL" id="NNRM01000046">
    <property type="protein sequence ID" value="OYR21890.1"/>
    <property type="molecule type" value="Genomic_DNA"/>
</dbReference>
<protein>
    <submittedName>
        <fullName evidence="1">Uncharacterized protein</fullName>
    </submittedName>
</protein>
<reference evidence="1 2" key="1">
    <citation type="submission" date="2017-07" db="EMBL/GenBank/DDBJ databases">
        <title>Phylogenetic study on the rhizospheric bacterium Ochrobactrum sp. A44.</title>
        <authorList>
            <person name="Krzyzanowska D.M."/>
            <person name="Ossowicki A."/>
            <person name="Rajewska M."/>
            <person name="Maciag T."/>
            <person name="Kaczynski Z."/>
            <person name="Czerwicka M."/>
            <person name="Jafra S."/>
        </authorList>
    </citation>
    <scope>NUCLEOTIDE SEQUENCE [LARGE SCALE GENOMIC DNA]</scope>
    <source>
        <strain evidence="1 2">CCUG 30717</strain>
    </source>
</reference>
<sequence length="58" mass="6445">MENAKTFLGKTRHTRPDEEIWSSAFTTSRKSDLRGRLRLGAAIVGLMEAHSVCVKTIA</sequence>